<feature type="transmembrane region" description="Helical" evidence="2">
    <location>
        <begin position="486"/>
        <end position="506"/>
    </location>
</feature>
<reference evidence="3" key="1">
    <citation type="submission" date="2021-02" db="EMBL/GenBank/DDBJ databases">
        <authorList>
            <person name="Dougan E. K."/>
            <person name="Rhodes N."/>
            <person name="Thang M."/>
            <person name="Chan C."/>
        </authorList>
    </citation>
    <scope>NUCLEOTIDE SEQUENCE</scope>
</reference>
<proteinExistence type="predicted"/>
<gene>
    <name evidence="3" type="ORF">PGLA1383_LOCUS52045</name>
</gene>
<dbReference type="OrthoDB" id="10057496at2759"/>
<evidence type="ECO:0000256" key="2">
    <source>
        <dbReference type="SAM" id="Phobius"/>
    </source>
</evidence>
<dbReference type="SMART" id="SM00248">
    <property type="entry name" value="ANK"/>
    <property type="match status" value="5"/>
</dbReference>
<dbReference type="InterPro" id="IPR036770">
    <property type="entry name" value="Ankyrin_rpt-contain_sf"/>
</dbReference>
<dbReference type="Gene3D" id="1.25.40.20">
    <property type="entry name" value="Ankyrin repeat-containing domain"/>
    <property type="match status" value="2"/>
</dbReference>
<dbReference type="Pfam" id="PF12796">
    <property type="entry name" value="Ank_2"/>
    <property type="match status" value="1"/>
</dbReference>
<dbReference type="InterPro" id="IPR002110">
    <property type="entry name" value="Ankyrin_rpt"/>
</dbReference>
<dbReference type="PROSITE" id="PS50297">
    <property type="entry name" value="ANK_REP_REGION"/>
    <property type="match status" value="1"/>
</dbReference>
<dbReference type="Proteomes" id="UP000654075">
    <property type="component" value="Unassembled WGS sequence"/>
</dbReference>
<keyword evidence="2" id="KW-0812">Transmembrane</keyword>
<feature type="transmembrane region" description="Helical" evidence="2">
    <location>
        <begin position="398"/>
        <end position="417"/>
    </location>
</feature>
<dbReference type="EMBL" id="CAJNNV010031525">
    <property type="protein sequence ID" value="CAE8636639.1"/>
    <property type="molecule type" value="Genomic_DNA"/>
</dbReference>
<accession>A0A813HG98</accession>
<keyword evidence="1" id="KW-0040">ANK repeat</keyword>
<comment type="caution">
    <text evidence="3">The sequence shown here is derived from an EMBL/GenBank/DDBJ whole genome shotgun (WGS) entry which is preliminary data.</text>
</comment>
<dbReference type="SUPFAM" id="SSF48403">
    <property type="entry name" value="Ankyrin repeat"/>
    <property type="match status" value="2"/>
</dbReference>
<evidence type="ECO:0000256" key="1">
    <source>
        <dbReference type="PROSITE-ProRule" id="PRU00023"/>
    </source>
</evidence>
<evidence type="ECO:0000313" key="3">
    <source>
        <dbReference type="EMBL" id="CAE8636639.1"/>
    </source>
</evidence>
<keyword evidence="2" id="KW-1133">Transmembrane helix</keyword>
<evidence type="ECO:0000313" key="4">
    <source>
        <dbReference type="Proteomes" id="UP000654075"/>
    </source>
</evidence>
<keyword evidence="2" id="KW-0472">Membrane</keyword>
<dbReference type="PANTHER" id="PTHR24120:SF4">
    <property type="entry name" value="GH07239P"/>
    <property type="match status" value="1"/>
</dbReference>
<dbReference type="PROSITE" id="PS50088">
    <property type="entry name" value="ANK_REPEAT"/>
    <property type="match status" value="1"/>
</dbReference>
<organism evidence="3 4">
    <name type="scientific">Polarella glacialis</name>
    <name type="common">Dinoflagellate</name>
    <dbReference type="NCBI Taxonomy" id="89957"/>
    <lineage>
        <taxon>Eukaryota</taxon>
        <taxon>Sar</taxon>
        <taxon>Alveolata</taxon>
        <taxon>Dinophyceae</taxon>
        <taxon>Suessiales</taxon>
        <taxon>Suessiaceae</taxon>
        <taxon>Polarella</taxon>
    </lineage>
</organism>
<dbReference type="AlphaFoldDB" id="A0A813HG98"/>
<name>A0A813HG98_POLGL</name>
<keyword evidence="4" id="KW-1185">Reference proteome</keyword>
<dbReference type="PANTHER" id="PTHR24120">
    <property type="entry name" value="GH07239P"/>
    <property type="match status" value="1"/>
</dbReference>
<sequence>MWAAKQGHLEIVEALLRSNPTYASDDRDHYGMTALMLAVQNDHKTIVEALLRSNLTLASDKDDASGKTALMLAAQKGESGVIDVLLDSNSSLAGQKNNAGATAFVLAIESRSQSVREAGVSQSKKIEVAKHLFDFDKELSIQGGSACVFINRLKGMGDEVLNAQDRTKKAILLEATQMLLATGSEATVTMLGGSSNCHGWSTVKVNKSACYNADEILENHKQYPHELPIMVGYELVVDALFRQHTTCGYTWTGEEDREKDHGESFYSVLRREYSSAEMMGKFLTKFGVAVMKHKVDGKTLLMKAAENGTQPVAEGFFFNWWARASVFDCENSTVFKMIRELTFKYSASPDKATEDGYSASMLAAIAGNEPAAKELLEDTFQSDASRHSPIYKMSKHPIRFGLIMGLSLVALAAVAVVLDIETYLKAVNFVLRANALFISNYVIVYGKDLALTLWEHVVKDPMPAQESLQNGFFIGSVPWNFTLGCWFVPVAVLACLSLSFTMYDLFQASKASKNDSEEKADEGSLFPSDPLVPLVPSDVYQDTECPIVNCLHRFFLASVFLGVYITKVMSPLPSTLQSRTFWGLSLFVQMHIHWPEPGCEPKDLVSALRWLCCADIPMQPRLWQTHTPFST</sequence>
<feature type="repeat" description="ANK" evidence="1">
    <location>
        <begin position="65"/>
        <end position="97"/>
    </location>
</feature>
<protein>
    <submittedName>
        <fullName evidence="3">Uncharacterized protein</fullName>
    </submittedName>
</protein>